<dbReference type="PANTHER" id="PTHR33840:SF1">
    <property type="entry name" value="TLE1 PHOSPHOLIPASE DOMAIN-CONTAINING PROTEIN"/>
    <property type="match status" value="1"/>
</dbReference>
<gene>
    <name evidence="4" type="ORF">GNQ48_22130</name>
</gene>
<feature type="domain" description="T6SS Phospholipase effector Tle1-like C-terminal" evidence="3">
    <location>
        <begin position="462"/>
        <end position="814"/>
    </location>
</feature>
<accession>A0A509JL67</accession>
<evidence type="ECO:0000259" key="3">
    <source>
        <dbReference type="Pfam" id="PF22137"/>
    </source>
</evidence>
<feature type="domain" description="T6SS Phospholipase effector Tle1-like catalytic" evidence="2">
    <location>
        <begin position="278"/>
        <end position="422"/>
    </location>
</feature>
<feature type="region of interest" description="Disordered" evidence="1">
    <location>
        <begin position="47"/>
        <end position="66"/>
    </location>
</feature>
<reference evidence="4 5" key="1">
    <citation type="submission" date="2019-11" db="EMBL/GenBank/DDBJ databases">
        <title>Genomes of ocular Pseudomonas aeruginosa isolates.</title>
        <authorList>
            <person name="Khan M."/>
            <person name="Rice S.A."/>
            <person name="Willcox M.D.P."/>
            <person name="Stapleton F."/>
        </authorList>
    </citation>
    <scope>NUCLEOTIDE SEQUENCE [LARGE SCALE GENOMIC DNA]</scope>
    <source>
        <strain evidence="4 5">PA221</strain>
    </source>
</reference>
<evidence type="ECO:0000259" key="2">
    <source>
        <dbReference type="Pfam" id="PF09994"/>
    </source>
</evidence>
<dbReference type="AlphaFoldDB" id="A0A509JL67"/>
<feature type="compositionally biased region" description="Basic and acidic residues" evidence="1">
    <location>
        <begin position="47"/>
        <end position="61"/>
    </location>
</feature>
<name>A0A509JL67_PSEAI</name>
<evidence type="ECO:0000256" key="1">
    <source>
        <dbReference type="SAM" id="MobiDB-lite"/>
    </source>
</evidence>
<dbReference type="Pfam" id="PF09994">
    <property type="entry name" value="T6SS_Tle1-like_cat"/>
    <property type="match status" value="1"/>
</dbReference>
<comment type="caution">
    <text evidence="4">The sequence shown here is derived from an EMBL/GenBank/DDBJ whole genome shotgun (WGS) entry which is preliminary data.</text>
</comment>
<sequence>MSEEINVLREDIRVTVSVAPEFPKERLLPLEPSVLSKNISRQVEEERKYNEEKIKRDREGGGESSGIPCCKTLHVSIGYDGTNNNDRADGASLPPSRSNVAKLFHASVGEGSVQEGLGFFRYYCPGVGTVFPDIREYTPSSLGLIAAAGGENRVNWGITRLVDVLQGTLTPESPLLLDESQTMIENMATNGVAKVLTGGLLENGEKKRRAALEPKLKELEEKLRQRQDSGQKPHILAMRLYVYGFSRGAAEARTFANWLQELTRASGADGRVEYRFAGLPISIEFLGLFDTVAAVGLADSAPFAAGHMDWADDTMRLPDEAQAQCLSTILPEDCSFLKRCVHLISCHEQRASFPLDSIRRRDLDANGRRTGPSCYRQGTVEYAYPGVHSDVGGGYGVGNQGKAVGGSEFLLSQIALQHMYAEAFGAGAPLQVPKSAVHPDFHEVWREMTPETEAEFSVSEELATRFNAWQAQAKAGPLEEVIRRETALITAWRIDRYAGGLRSKAFFANVPPDMPEAQQKAWEALHKRRSREYAAAQQGEPLPPMSAAEQAEWDRNVALIGGEDQLRDLRVEKQFDPPLDQRQLLGAAAEFAHDYKGDWGVLDDGMTVGGVIDLLLGGTVFLINEEDEAEEYSQIHRDGSARYHQLFSAPDRVAPGQEKLVALFDEQVHDSRAWFMNTSAIGPREPFTDYFRYRLVHFDNESNKRLSVLATAGRVVGVGVMLASVGLSVKRRDPRMLLGLFLPSLARPLLSGKVGLPEISAFDPLTGIALPMVGGAALDNLRAFTREPGDKVEQIGQLPPPPPLAVAAVQSPALQQVLLAQQTVEALKARDLGSLAGLVAKAELTQAPAAATPAWLAEAKQALQDMGTEQAQPPGPGSAPGWLQRGKDLMESL</sequence>
<dbReference type="Proteomes" id="UP000433532">
    <property type="component" value="Unassembled WGS sequence"/>
</dbReference>
<dbReference type="InterPro" id="IPR054388">
    <property type="entry name" value="Tle1-like_C"/>
</dbReference>
<dbReference type="Pfam" id="PF22137">
    <property type="entry name" value="T6SS_Tle1-like_C"/>
    <property type="match status" value="1"/>
</dbReference>
<evidence type="ECO:0000313" key="5">
    <source>
        <dbReference type="Proteomes" id="UP000433532"/>
    </source>
</evidence>
<protein>
    <submittedName>
        <fullName evidence="4">DUF2235 domain-containing protein</fullName>
    </submittedName>
</protein>
<dbReference type="RefSeq" id="WP_023981141.1">
    <property type="nucleotide sequence ID" value="NZ_BBQK01000010.1"/>
</dbReference>
<dbReference type="PANTHER" id="PTHR33840">
    <property type="match status" value="1"/>
</dbReference>
<evidence type="ECO:0000313" key="4">
    <source>
        <dbReference type="EMBL" id="MUI37712.1"/>
    </source>
</evidence>
<dbReference type="EMBL" id="WOAD01000021">
    <property type="protein sequence ID" value="MUI37712.1"/>
    <property type="molecule type" value="Genomic_DNA"/>
</dbReference>
<organism evidence="4 5">
    <name type="scientific">Pseudomonas aeruginosa</name>
    <dbReference type="NCBI Taxonomy" id="287"/>
    <lineage>
        <taxon>Bacteria</taxon>
        <taxon>Pseudomonadati</taxon>
        <taxon>Pseudomonadota</taxon>
        <taxon>Gammaproteobacteria</taxon>
        <taxon>Pseudomonadales</taxon>
        <taxon>Pseudomonadaceae</taxon>
        <taxon>Pseudomonas</taxon>
    </lineage>
</organism>
<proteinExistence type="predicted"/>
<feature type="region of interest" description="Disordered" evidence="1">
    <location>
        <begin position="864"/>
        <end position="893"/>
    </location>
</feature>
<dbReference type="InterPro" id="IPR018712">
    <property type="entry name" value="Tle1-like_cat"/>
</dbReference>